<dbReference type="SUPFAM" id="SSF50978">
    <property type="entry name" value="WD40 repeat-like"/>
    <property type="match status" value="3"/>
</dbReference>
<reference evidence="9 10" key="1">
    <citation type="submission" date="2024-02" db="EMBL/GenBank/DDBJ databases">
        <title>Discinaceae phylogenomics.</title>
        <authorList>
            <person name="Dirks A.C."/>
            <person name="James T.Y."/>
        </authorList>
    </citation>
    <scope>NUCLEOTIDE SEQUENCE [LARGE SCALE GENOMIC DNA]</scope>
    <source>
        <strain evidence="9 10">ACD0624</strain>
    </source>
</reference>
<evidence type="ECO:0000256" key="1">
    <source>
        <dbReference type="ARBA" id="ARBA00004496"/>
    </source>
</evidence>
<dbReference type="SUPFAM" id="SSF50969">
    <property type="entry name" value="YVTN repeat-like/Quinoprotein amine dehydrogenase"/>
    <property type="match status" value="1"/>
</dbReference>
<sequence>MGPNLQHVANTSPITSLAFHTSPDTDPLLLVGEGPFVKVLETSGSPITKSHRIFARERIHGIALSPTAPQVLFWGGRSISITSITSLLTLQCPPLREIAVSDWVFYACFLPSTHGGIPRVAVITAHNSLLLFSPYSGWTELAAGERCMLYSAHLLHLPSESGSGSEQDERILVAAGTVFGEILIWSTTLADTNEKGKATLHYRLLGHEGSIFGVNISPVYPGAKRYLASCSDDRTVRVWDISHLPSPAPSSEETKDGQTKNTGFSNTSDTTPTPGGVCVSLGWGHSARIWGVRFLPEPTENGEIKLLSISEDLTSKFWSFNPELTTPQLPENTDTETELQNTATYQLHSGKHLWSYALHISAGLLATGGADGRVGLVEYNDPEEGQWEEWDMMTVLLSVLGEEDDVAGPKDAFKAYTVLDSDRFLVTTSQGKLLTYNLSTKNWRLVAAVDSLKTWSVLASWKDEGMIALGNGSGQAGVCCIDTGREWWWSAGVESAEVVKTDKVGGVWTSAGVRRGDNPETKTYHMLTTSLVTSTFTLHAFNRSNEDLENRTTTILTPPLENGIKKFLVTSMCIDYTTSLLFLGSRSGAVAIYKLSGAFRGCWQGVHDADAVTSIVLLPPATETRVLTAGRNGGYTILSFSDGAKTAMTVLHAVKPTPSTVIEGATRARVLYGFRGKHFFVWDEQQACEVAAVECGGAHRAWAFYWPDVEQDQGQKEGWFVWTKASKVRVARTPLSRRRVLQQGLHGREIKALAYSSVIGVLATGAEDTVVRLSTVNEDTGEVTALAVVKRHTTGVQHLVWSTCGRWLFSSGGVEEFFVWRVRKSDNGLGVVEEAKCEVGEEGGDLRICGFDVVGVHEEKAGEVIGFVIGMVYHYNLSTKAFTLLIAGAYKTCCLLHAHFVVLPATPPTAGRLLLLVAATDGFITAYELTDLLPDHQLSAAHSGYLTFTPLTPAQKKKNKKKKQQRKNSTAGGARALPQPALTTCVHQSGIKVLALVLSPIHITVFSGGDDCALAITRVPLTAKLGPAESFVLPRAHASAVAALMPLGDRVLSVGVDQAVSLWSVTEDEGKVGLRLQDGAYTPVADVAGVVGLGGGLVLVGGVGVDVWRVT</sequence>
<evidence type="ECO:0000256" key="2">
    <source>
        <dbReference type="ARBA" id="ARBA00022490"/>
    </source>
</evidence>
<dbReference type="SMART" id="SM00320">
    <property type="entry name" value="WD40"/>
    <property type="match status" value="7"/>
</dbReference>
<dbReference type="InterPro" id="IPR015943">
    <property type="entry name" value="WD40/YVTN_repeat-like_dom_sf"/>
</dbReference>
<feature type="repeat" description="WD" evidence="7">
    <location>
        <begin position="204"/>
        <end position="242"/>
    </location>
</feature>
<dbReference type="Gene3D" id="2.130.10.10">
    <property type="entry name" value="YVTN repeat-like/Quinoprotein amine dehydrogenase"/>
    <property type="match status" value="3"/>
</dbReference>
<gene>
    <name evidence="9" type="primary">WDR6</name>
    <name evidence="9" type="ORF">Q9L58_009275</name>
</gene>
<feature type="region of interest" description="Disordered" evidence="8">
    <location>
        <begin position="242"/>
        <end position="275"/>
    </location>
</feature>
<dbReference type="InterPro" id="IPR051973">
    <property type="entry name" value="tRNA_Anticodon_Mtase-Reg"/>
</dbReference>
<protein>
    <submittedName>
        <fullName evidence="9">WD repeat-containing protein 6</fullName>
    </submittedName>
</protein>
<feature type="compositionally biased region" description="Basic residues" evidence="8">
    <location>
        <begin position="955"/>
        <end position="966"/>
    </location>
</feature>
<dbReference type="InterPro" id="IPR001680">
    <property type="entry name" value="WD40_rpt"/>
</dbReference>
<evidence type="ECO:0000313" key="10">
    <source>
        <dbReference type="Proteomes" id="UP001447188"/>
    </source>
</evidence>
<evidence type="ECO:0000313" key="9">
    <source>
        <dbReference type="EMBL" id="KAL0631862.1"/>
    </source>
</evidence>
<evidence type="ECO:0000256" key="4">
    <source>
        <dbReference type="ARBA" id="ARBA00022694"/>
    </source>
</evidence>
<dbReference type="EMBL" id="JBBBZM010000204">
    <property type="protein sequence ID" value="KAL0631862.1"/>
    <property type="molecule type" value="Genomic_DNA"/>
</dbReference>
<comment type="similarity">
    <text evidence="6">Belongs to the WD repeat WDR6 family.</text>
</comment>
<evidence type="ECO:0000256" key="6">
    <source>
        <dbReference type="ARBA" id="ARBA00038255"/>
    </source>
</evidence>
<dbReference type="PANTHER" id="PTHR14344:SF3">
    <property type="entry name" value="WD REPEAT-CONTAINING PROTEIN 6"/>
    <property type="match status" value="1"/>
</dbReference>
<feature type="region of interest" description="Disordered" evidence="8">
    <location>
        <begin position="954"/>
        <end position="975"/>
    </location>
</feature>
<organism evidence="9 10">
    <name type="scientific">Discina gigas</name>
    <dbReference type="NCBI Taxonomy" id="1032678"/>
    <lineage>
        <taxon>Eukaryota</taxon>
        <taxon>Fungi</taxon>
        <taxon>Dikarya</taxon>
        <taxon>Ascomycota</taxon>
        <taxon>Pezizomycotina</taxon>
        <taxon>Pezizomycetes</taxon>
        <taxon>Pezizales</taxon>
        <taxon>Discinaceae</taxon>
        <taxon>Discina</taxon>
    </lineage>
</organism>
<feature type="compositionally biased region" description="Polar residues" evidence="8">
    <location>
        <begin position="259"/>
        <end position="273"/>
    </location>
</feature>
<keyword evidence="3 7" id="KW-0853">WD repeat</keyword>
<evidence type="ECO:0000256" key="3">
    <source>
        <dbReference type="ARBA" id="ARBA00022574"/>
    </source>
</evidence>
<keyword evidence="4" id="KW-0819">tRNA processing</keyword>
<evidence type="ECO:0000256" key="8">
    <source>
        <dbReference type="SAM" id="MobiDB-lite"/>
    </source>
</evidence>
<dbReference type="Proteomes" id="UP001447188">
    <property type="component" value="Unassembled WGS sequence"/>
</dbReference>
<dbReference type="PROSITE" id="PS50082">
    <property type="entry name" value="WD_REPEATS_2"/>
    <property type="match status" value="1"/>
</dbReference>
<comment type="subcellular location">
    <subcellularLocation>
        <location evidence="1">Cytoplasm</location>
    </subcellularLocation>
</comment>
<dbReference type="Pfam" id="PF00400">
    <property type="entry name" value="WD40"/>
    <property type="match status" value="1"/>
</dbReference>
<dbReference type="PROSITE" id="PS50294">
    <property type="entry name" value="WD_REPEATS_REGION"/>
    <property type="match status" value="1"/>
</dbReference>
<keyword evidence="2" id="KW-0963">Cytoplasm</keyword>
<keyword evidence="5" id="KW-0677">Repeat</keyword>
<keyword evidence="10" id="KW-1185">Reference proteome</keyword>
<dbReference type="InterPro" id="IPR019775">
    <property type="entry name" value="WD40_repeat_CS"/>
</dbReference>
<dbReference type="InterPro" id="IPR011044">
    <property type="entry name" value="Quino_amine_DH_bsu"/>
</dbReference>
<proteinExistence type="inferred from homology"/>
<evidence type="ECO:0000256" key="7">
    <source>
        <dbReference type="PROSITE-ProRule" id="PRU00221"/>
    </source>
</evidence>
<dbReference type="PROSITE" id="PS00678">
    <property type="entry name" value="WD_REPEATS_1"/>
    <property type="match status" value="1"/>
</dbReference>
<name>A0ABR3G7D6_9PEZI</name>
<dbReference type="PANTHER" id="PTHR14344">
    <property type="entry name" value="WD REPEAT PROTEIN"/>
    <property type="match status" value="1"/>
</dbReference>
<accession>A0ABR3G7D6</accession>
<evidence type="ECO:0000256" key="5">
    <source>
        <dbReference type="ARBA" id="ARBA00022737"/>
    </source>
</evidence>
<comment type="caution">
    <text evidence="9">The sequence shown here is derived from an EMBL/GenBank/DDBJ whole genome shotgun (WGS) entry which is preliminary data.</text>
</comment>
<dbReference type="InterPro" id="IPR036322">
    <property type="entry name" value="WD40_repeat_dom_sf"/>
</dbReference>